<proteinExistence type="predicted"/>
<dbReference type="Proteomes" id="UP001642720">
    <property type="component" value="Unassembled WGS sequence"/>
</dbReference>
<keyword evidence="3" id="KW-1185">Reference proteome</keyword>
<organism evidence="2 3">
    <name type="scientific">Trichoderma ghanense</name>
    <dbReference type="NCBI Taxonomy" id="65468"/>
    <lineage>
        <taxon>Eukaryota</taxon>
        <taxon>Fungi</taxon>
        <taxon>Dikarya</taxon>
        <taxon>Ascomycota</taxon>
        <taxon>Pezizomycotina</taxon>
        <taxon>Sordariomycetes</taxon>
        <taxon>Hypocreomycetidae</taxon>
        <taxon>Hypocreales</taxon>
        <taxon>Hypocreaceae</taxon>
        <taxon>Trichoderma</taxon>
    </lineage>
</organism>
<reference evidence="2 3" key="1">
    <citation type="submission" date="2018-01" db="EMBL/GenBank/DDBJ databases">
        <title>Genome characterization of the sugarcane-associated fungus Trichoderma ghanense CCMA-1212 and their application in lignocelulose bioconversion.</title>
        <authorList>
            <person name="Steindorff A.S."/>
            <person name="Mendes T.D."/>
            <person name="Vilela E.S.D."/>
            <person name="Rodrigues D.S."/>
            <person name="Formighieri E.F."/>
            <person name="Melo I.S."/>
            <person name="Favaro L.C.L."/>
        </authorList>
    </citation>
    <scope>NUCLEOTIDE SEQUENCE [LARGE SCALE GENOMIC DNA]</scope>
    <source>
        <strain evidence="2 3">CCMA-1212</strain>
    </source>
</reference>
<feature type="compositionally biased region" description="Basic and acidic residues" evidence="1">
    <location>
        <begin position="41"/>
        <end position="56"/>
    </location>
</feature>
<evidence type="ECO:0000256" key="1">
    <source>
        <dbReference type="SAM" id="MobiDB-lite"/>
    </source>
</evidence>
<dbReference type="GeneID" id="300581638"/>
<protein>
    <submittedName>
        <fullName evidence="2">Uncharacterized protein</fullName>
    </submittedName>
</protein>
<feature type="region of interest" description="Disordered" evidence="1">
    <location>
        <begin position="41"/>
        <end position="85"/>
    </location>
</feature>
<gene>
    <name evidence="2" type="ORF">CCMA1212_010134</name>
</gene>
<accession>A0ABY2GRQ0</accession>
<dbReference type="RefSeq" id="XP_073554340.1">
    <property type="nucleotide sequence ID" value="XM_073707188.1"/>
</dbReference>
<comment type="caution">
    <text evidence="2">The sequence shown here is derived from an EMBL/GenBank/DDBJ whole genome shotgun (WGS) entry which is preliminary data.</text>
</comment>
<evidence type="ECO:0000313" key="2">
    <source>
        <dbReference type="EMBL" id="TFA98138.1"/>
    </source>
</evidence>
<name>A0ABY2GRQ0_9HYPO</name>
<sequence>MAKALFLRHSALQLASTHAYHRIYAARRFLASTSIVLKDARRSREKAESKSHKGETCGKSQPSTATPGASTSKIKPASSRPGHDMPFTRLYQGIWLHDRPEAETYELLIDTYRLRVEDTYVFRGELMEDSLYATRSSGLRGFRKFLEKAAAVPGLLPAWWNEEKKAACEKLGMTRSQWSDLHCAVEKSDIIDHYKDPVFPMKLRMLGVTVYGLHPSGTDGTVMRKLMMTREQGGPGASSGNGFTYLIDWSGMKMCASNSIVLATRRLVCC</sequence>
<feature type="compositionally biased region" description="Polar residues" evidence="1">
    <location>
        <begin position="58"/>
        <end position="73"/>
    </location>
</feature>
<evidence type="ECO:0000313" key="3">
    <source>
        <dbReference type="Proteomes" id="UP001642720"/>
    </source>
</evidence>
<dbReference type="EMBL" id="PPTA01000023">
    <property type="protein sequence ID" value="TFA98138.1"/>
    <property type="molecule type" value="Genomic_DNA"/>
</dbReference>